<feature type="domain" description="Ubiquitin-like" evidence="1">
    <location>
        <begin position="76"/>
        <end position="147"/>
    </location>
</feature>
<evidence type="ECO:0000313" key="3">
    <source>
        <dbReference type="Proteomes" id="UP000554482"/>
    </source>
</evidence>
<sequence>MHDNKDHLILADEIKSIADLKSHIEKHHGVPSDTQIIVTHNFIADNEWNPVRDRIELLPGEWKMYKKISPNESVAVTVSPRLIVTGCLPDSVFQISSEKSVFDLKLMIDKELGVPPHRQILTTMTVFMKNEHPLRDYIVARSLKIQLDEIPVTDSDAMKVRIHGKGVFWDLLKVDKYDTVYALHGYVRRKGIASGHDFYVTCEDGLRLAGTSSLEELGITNGAHLYLVSGNGSGTDSSSDNNVVADE</sequence>
<reference evidence="2 3" key="1">
    <citation type="submission" date="2020-06" db="EMBL/GenBank/DDBJ databases">
        <title>Transcriptomic and genomic resources for Thalictrum thalictroides and T. hernandezii: Facilitating candidate gene discovery in an emerging model plant lineage.</title>
        <authorList>
            <person name="Arias T."/>
            <person name="Riano-Pachon D.M."/>
            <person name="Di Stilio V.S."/>
        </authorList>
    </citation>
    <scope>NUCLEOTIDE SEQUENCE [LARGE SCALE GENOMIC DNA]</scope>
    <source>
        <strain evidence="3">cv. WT478/WT964</strain>
        <tissue evidence="2">Leaves</tissue>
    </source>
</reference>
<gene>
    <name evidence="2" type="ORF">FRX31_018969</name>
</gene>
<dbReference type="SUPFAM" id="SSF54236">
    <property type="entry name" value="Ubiquitin-like"/>
    <property type="match status" value="1"/>
</dbReference>
<comment type="caution">
    <text evidence="2">The sequence shown here is derived from an EMBL/GenBank/DDBJ whole genome shotgun (WGS) entry which is preliminary data.</text>
</comment>
<keyword evidence="3" id="KW-1185">Reference proteome</keyword>
<accession>A0A7J6W4L7</accession>
<dbReference type="PROSITE" id="PS50053">
    <property type="entry name" value="UBIQUITIN_2"/>
    <property type="match status" value="1"/>
</dbReference>
<dbReference type="InterPro" id="IPR029071">
    <property type="entry name" value="Ubiquitin-like_domsf"/>
</dbReference>
<name>A0A7J6W4L7_THATH</name>
<dbReference type="EMBL" id="JABWDY010022791">
    <property type="protein sequence ID" value="KAF5191442.1"/>
    <property type="molecule type" value="Genomic_DNA"/>
</dbReference>
<evidence type="ECO:0000313" key="2">
    <source>
        <dbReference type="EMBL" id="KAF5191442.1"/>
    </source>
</evidence>
<dbReference type="Gene3D" id="3.10.20.90">
    <property type="entry name" value="Phosphatidylinositol 3-kinase Catalytic Subunit, Chain A, domain 1"/>
    <property type="match status" value="1"/>
</dbReference>
<dbReference type="InterPro" id="IPR000626">
    <property type="entry name" value="Ubiquitin-like_dom"/>
</dbReference>
<dbReference type="CDD" id="cd17039">
    <property type="entry name" value="Ubl_ubiquitin_like"/>
    <property type="match status" value="1"/>
</dbReference>
<protein>
    <submittedName>
        <fullName evidence="2">Ubiquitin supergroup</fullName>
    </submittedName>
</protein>
<dbReference type="AlphaFoldDB" id="A0A7J6W4L7"/>
<evidence type="ECO:0000259" key="1">
    <source>
        <dbReference type="PROSITE" id="PS50053"/>
    </source>
</evidence>
<dbReference type="Proteomes" id="UP000554482">
    <property type="component" value="Unassembled WGS sequence"/>
</dbReference>
<proteinExistence type="predicted"/>
<organism evidence="2 3">
    <name type="scientific">Thalictrum thalictroides</name>
    <name type="common">Rue-anemone</name>
    <name type="synonym">Anemone thalictroides</name>
    <dbReference type="NCBI Taxonomy" id="46969"/>
    <lineage>
        <taxon>Eukaryota</taxon>
        <taxon>Viridiplantae</taxon>
        <taxon>Streptophyta</taxon>
        <taxon>Embryophyta</taxon>
        <taxon>Tracheophyta</taxon>
        <taxon>Spermatophyta</taxon>
        <taxon>Magnoliopsida</taxon>
        <taxon>Ranunculales</taxon>
        <taxon>Ranunculaceae</taxon>
        <taxon>Thalictroideae</taxon>
        <taxon>Thalictrum</taxon>
    </lineage>
</organism>